<dbReference type="InterPro" id="IPR015421">
    <property type="entry name" value="PyrdxlP-dep_Trfase_major"/>
</dbReference>
<keyword evidence="3" id="KW-0032">Aminotransferase</keyword>
<dbReference type="Gene3D" id="3.40.640.10">
    <property type="entry name" value="Type I PLP-dependent aspartate aminotransferase-like (Major domain)"/>
    <property type="match status" value="1"/>
</dbReference>
<dbReference type="InterPro" id="IPR015424">
    <property type="entry name" value="PyrdxlP-dep_Trfase"/>
</dbReference>
<dbReference type="CDD" id="cd00610">
    <property type="entry name" value="OAT_like"/>
    <property type="match status" value="1"/>
</dbReference>
<dbReference type="PANTHER" id="PTHR43552:SF1">
    <property type="entry name" value="DIAMINOBUTYRATE--2-OXOGLUTARATE AMINOTRANSFERASE"/>
    <property type="match status" value="1"/>
</dbReference>
<dbReference type="Proteomes" id="UP001589891">
    <property type="component" value="Unassembled WGS sequence"/>
</dbReference>
<evidence type="ECO:0000256" key="4">
    <source>
        <dbReference type="ARBA" id="ARBA00022679"/>
    </source>
</evidence>
<dbReference type="Pfam" id="PF00202">
    <property type="entry name" value="Aminotran_3"/>
    <property type="match status" value="1"/>
</dbReference>
<dbReference type="InterPro" id="IPR049704">
    <property type="entry name" value="Aminotrans_3_PPA_site"/>
</dbReference>
<keyword evidence="5 6" id="KW-0663">Pyridoxal phosphate</keyword>
<dbReference type="InterPro" id="IPR015422">
    <property type="entry name" value="PyrdxlP-dep_Trfase_small"/>
</dbReference>
<dbReference type="PROSITE" id="PS00600">
    <property type="entry name" value="AA_TRANSFER_CLASS_3"/>
    <property type="match status" value="1"/>
</dbReference>
<evidence type="ECO:0000256" key="3">
    <source>
        <dbReference type="ARBA" id="ARBA00022576"/>
    </source>
</evidence>
<evidence type="ECO:0000256" key="5">
    <source>
        <dbReference type="ARBA" id="ARBA00022898"/>
    </source>
</evidence>
<organism evidence="7 8">
    <name type="scientific">Azorhizophilus paspali</name>
    <name type="common">Azotobacter paspali</name>
    <dbReference type="NCBI Taxonomy" id="69963"/>
    <lineage>
        <taxon>Bacteria</taxon>
        <taxon>Pseudomonadati</taxon>
        <taxon>Pseudomonadota</taxon>
        <taxon>Gammaproteobacteria</taxon>
        <taxon>Pseudomonadales</taxon>
        <taxon>Pseudomonadaceae</taxon>
        <taxon>Azorhizophilus</taxon>
    </lineage>
</organism>
<dbReference type="PANTHER" id="PTHR43552">
    <property type="entry name" value="DIAMINOBUTYRATE--2-OXOGLUTARATE AMINOTRANSFERASE"/>
    <property type="match status" value="1"/>
</dbReference>
<evidence type="ECO:0000256" key="2">
    <source>
        <dbReference type="ARBA" id="ARBA00008954"/>
    </source>
</evidence>
<gene>
    <name evidence="7" type="ORF">ACFFGX_02155</name>
</gene>
<evidence type="ECO:0000256" key="6">
    <source>
        <dbReference type="RuleBase" id="RU003560"/>
    </source>
</evidence>
<dbReference type="InterPro" id="IPR005814">
    <property type="entry name" value="Aminotrans_3"/>
</dbReference>
<comment type="similarity">
    <text evidence="2 6">Belongs to the class-III pyridoxal-phosphate-dependent aminotransferase family.</text>
</comment>
<sequence length="459" mass="49710">MSIDNIEFLASRESNARTYARNIPKVLSQGSGIHVLDSEGRQYIDCLACAGALPLGHNHSFVQERVIRFLQSGQLQQALDLATPAKLHFVEALFKALPKSFAEQAKVQFCGPSGADAVEAALKLFKTATGRRPILVFHGAYHGMTIGTLGMMGNLSPKQAISGMPAEVQFLPYPYIFRSPFGDQVDALETERLSLALLENVLTDPESGVGKPAMVLLEAIQGEGGCIPASANWLQQVREITARHQVPLVIDEIQTGIGRSGDMFAFEHAGITPDAILLSKAIGGGYPLSLLLYHEQYDQWKPGAHAGTFRGNQIALVSGAATLEFIQREGLLQHVHKVGEELRQGFVQLKDRYPCIGDVRGRGLMLGVELVDPEGKPDAMGHPAAAAALASAVKKACLEEGLIIETGGRHGAVLRFLPPLVIKSEDVHEILDRLDRVLGKQIFANFPHQFPMNVLEAQA</sequence>
<comment type="caution">
    <text evidence="7">The sequence shown here is derived from an EMBL/GenBank/DDBJ whole genome shotgun (WGS) entry which is preliminary data.</text>
</comment>
<evidence type="ECO:0000256" key="1">
    <source>
        <dbReference type="ARBA" id="ARBA00001933"/>
    </source>
</evidence>
<dbReference type="EMBL" id="JBHLSS010000011">
    <property type="protein sequence ID" value="MFC0708451.1"/>
    <property type="molecule type" value="Genomic_DNA"/>
</dbReference>
<dbReference type="PIRSF" id="PIRSF000521">
    <property type="entry name" value="Transaminase_4ab_Lys_Orn"/>
    <property type="match status" value="1"/>
</dbReference>
<dbReference type="NCBIfam" id="TIGR00709">
    <property type="entry name" value="dat"/>
    <property type="match status" value="1"/>
</dbReference>
<name>A0ABV6SG42_AZOPA</name>
<evidence type="ECO:0000313" key="8">
    <source>
        <dbReference type="Proteomes" id="UP001589891"/>
    </source>
</evidence>
<accession>A0ABV6SG42</accession>
<dbReference type="Gene3D" id="3.90.1150.10">
    <property type="entry name" value="Aspartate Aminotransferase, domain 1"/>
    <property type="match status" value="1"/>
</dbReference>
<dbReference type="SUPFAM" id="SSF53383">
    <property type="entry name" value="PLP-dependent transferases"/>
    <property type="match status" value="1"/>
</dbReference>
<keyword evidence="4" id="KW-0808">Transferase</keyword>
<evidence type="ECO:0000313" key="7">
    <source>
        <dbReference type="EMBL" id="MFC0708451.1"/>
    </source>
</evidence>
<protein>
    <submittedName>
        <fullName evidence="7">Diaminobutyrate--2-oxoglutarate transaminase family protein</fullName>
    </submittedName>
</protein>
<dbReference type="InterPro" id="IPR004637">
    <property type="entry name" value="Dat"/>
</dbReference>
<keyword evidence="8" id="KW-1185">Reference proteome</keyword>
<dbReference type="RefSeq" id="WP_376942437.1">
    <property type="nucleotide sequence ID" value="NZ_CP171449.1"/>
</dbReference>
<comment type="cofactor">
    <cofactor evidence="1">
        <name>pyridoxal 5'-phosphate</name>
        <dbReference type="ChEBI" id="CHEBI:597326"/>
    </cofactor>
</comment>
<proteinExistence type="inferred from homology"/>
<reference evidence="7 8" key="1">
    <citation type="submission" date="2024-09" db="EMBL/GenBank/DDBJ databases">
        <authorList>
            <person name="Sun Q."/>
            <person name="Mori K."/>
        </authorList>
    </citation>
    <scope>NUCLEOTIDE SEQUENCE [LARGE SCALE GENOMIC DNA]</scope>
    <source>
        <strain evidence="7 8">NCAIM B.01794</strain>
    </source>
</reference>